<dbReference type="GO" id="GO:0006402">
    <property type="term" value="P:mRNA catabolic process"/>
    <property type="evidence" value="ECO:0007669"/>
    <property type="project" value="TreeGrafter"/>
</dbReference>
<dbReference type="Gene3D" id="3.90.79.10">
    <property type="entry name" value="Nucleoside Triphosphate Pyrophosphohydrolase"/>
    <property type="match status" value="1"/>
</dbReference>
<comment type="cofactor">
    <cofactor evidence="4">
        <name>a divalent metal cation</name>
        <dbReference type="ChEBI" id="CHEBI:60240"/>
    </cofactor>
</comment>
<dbReference type="InterPro" id="IPR020084">
    <property type="entry name" value="NUDIX_hydrolase_CS"/>
</dbReference>
<proteinExistence type="inferred from homology"/>
<evidence type="ECO:0000256" key="2">
    <source>
        <dbReference type="ARBA" id="ARBA00001946"/>
    </source>
</evidence>
<dbReference type="SUPFAM" id="SSF55811">
    <property type="entry name" value="Nudix"/>
    <property type="match status" value="1"/>
</dbReference>
<organism evidence="6">
    <name type="scientific">uncultured Thiotrichaceae bacterium</name>
    <dbReference type="NCBI Taxonomy" id="298394"/>
    <lineage>
        <taxon>Bacteria</taxon>
        <taxon>Pseudomonadati</taxon>
        <taxon>Pseudomonadota</taxon>
        <taxon>Gammaproteobacteria</taxon>
        <taxon>Thiotrichales</taxon>
        <taxon>Thiotrichaceae</taxon>
        <taxon>environmental samples</taxon>
    </lineage>
</organism>
<name>A0A6S6SU17_9GAMM</name>
<dbReference type="GO" id="GO:0034353">
    <property type="term" value="F:mRNA 5'-diphosphatase activity"/>
    <property type="evidence" value="ECO:0007669"/>
    <property type="project" value="TreeGrafter"/>
</dbReference>
<dbReference type="NCBIfam" id="NF001937">
    <property type="entry name" value="PRK00714.1-4"/>
    <property type="match status" value="1"/>
</dbReference>
<dbReference type="PROSITE" id="PS00893">
    <property type="entry name" value="NUDIX_BOX"/>
    <property type="match status" value="1"/>
</dbReference>
<dbReference type="Pfam" id="PF00293">
    <property type="entry name" value="NUDIX"/>
    <property type="match status" value="1"/>
</dbReference>
<evidence type="ECO:0000256" key="3">
    <source>
        <dbReference type="ARBA" id="ARBA00022801"/>
    </source>
</evidence>
<dbReference type="PANTHER" id="PTHR23114:SF17">
    <property type="entry name" value="M7GPPPN-MRNA HYDROLASE"/>
    <property type="match status" value="1"/>
</dbReference>
<protein>
    <recommendedName>
        <fullName evidence="4">RNA pyrophosphohydrolase</fullName>
        <ecNumber evidence="4">3.6.1.-</ecNumber>
    </recommendedName>
    <alternativeName>
        <fullName evidence="4">(Di)nucleoside polyphosphate hydrolase</fullName>
    </alternativeName>
</protein>
<dbReference type="EC" id="3.6.1.-" evidence="4"/>
<feature type="short sequence motif" description="Nudix box" evidence="4">
    <location>
        <begin position="38"/>
        <end position="59"/>
    </location>
</feature>
<dbReference type="PRINTS" id="PR00502">
    <property type="entry name" value="NUDIXFAMILY"/>
</dbReference>
<comment type="cofactor">
    <cofactor evidence="2">
        <name>Mg(2+)</name>
        <dbReference type="ChEBI" id="CHEBI:18420"/>
    </cofactor>
</comment>
<accession>A0A6S6SU17</accession>
<dbReference type="GO" id="GO:0005737">
    <property type="term" value="C:cytoplasm"/>
    <property type="evidence" value="ECO:0007669"/>
    <property type="project" value="TreeGrafter"/>
</dbReference>
<gene>
    <name evidence="4" type="primary">rppH</name>
    <name evidence="4" type="synonym">nudH</name>
    <name evidence="6" type="ORF">HELGO_WM13166</name>
</gene>
<evidence type="ECO:0000256" key="1">
    <source>
        <dbReference type="ARBA" id="ARBA00001936"/>
    </source>
</evidence>
<dbReference type="PROSITE" id="PS51462">
    <property type="entry name" value="NUDIX"/>
    <property type="match status" value="1"/>
</dbReference>
<comment type="cofactor">
    <cofactor evidence="1">
        <name>Mn(2+)</name>
        <dbReference type="ChEBI" id="CHEBI:29035"/>
    </cofactor>
</comment>
<comment type="similarity">
    <text evidence="4">Belongs to the Nudix hydrolase family. RppH subfamily.</text>
</comment>
<feature type="domain" description="Nudix hydrolase" evidence="5">
    <location>
        <begin position="6"/>
        <end position="149"/>
    </location>
</feature>
<dbReference type="InterPro" id="IPR022927">
    <property type="entry name" value="RppH"/>
</dbReference>
<evidence type="ECO:0000259" key="5">
    <source>
        <dbReference type="PROSITE" id="PS51462"/>
    </source>
</evidence>
<sequence>MIDKDGYRSNVGIIVCNCKGQVFWGKRQGQHSWQFPQGGIDQGETAEEAMYRELHEETGLKPEHIQILGCTDGWLRYQLPKHMIRSHSKPTCIGQKQRWFLVHLLSDDSCFDLRAFNKPEFDGWRWVEYWHPSKEVVYFKRKVYKRALQELKPILDKTRSSR</sequence>
<keyword evidence="3 4" id="KW-0378">Hydrolase</keyword>
<dbReference type="InterPro" id="IPR020476">
    <property type="entry name" value="Nudix_hydrolase"/>
</dbReference>
<dbReference type="CDD" id="cd03671">
    <property type="entry name" value="NUDIX_Ap4A_hydrolase_plant_like"/>
    <property type="match status" value="1"/>
</dbReference>
<dbReference type="AlphaFoldDB" id="A0A6S6SU17"/>
<dbReference type="EMBL" id="CACVAY010000040">
    <property type="protein sequence ID" value="CAA6809604.1"/>
    <property type="molecule type" value="Genomic_DNA"/>
</dbReference>
<evidence type="ECO:0000256" key="4">
    <source>
        <dbReference type="HAMAP-Rule" id="MF_00298"/>
    </source>
</evidence>
<dbReference type="HAMAP" id="MF_00298">
    <property type="entry name" value="Nudix_RppH"/>
    <property type="match status" value="1"/>
</dbReference>
<dbReference type="InterPro" id="IPR000086">
    <property type="entry name" value="NUDIX_hydrolase_dom"/>
</dbReference>
<dbReference type="NCBIfam" id="NF001938">
    <property type="entry name" value="PRK00714.1-5"/>
    <property type="match status" value="1"/>
</dbReference>
<dbReference type="NCBIfam" id="NF001934">
    <property type="entry name" value="PRK00714.1-1"/>
    <property type="match status" value="1"/>
</dbReference>
<dbReference type="InterPro" id="IPR015797">
    <property type="entry name" value="NUDIX_hydrolase-like_dom_sf"/>
</dbReference>
<evidence type="ECO:0000313" key="6">
    <source>
        <dbReference type="EMBL" id="CAA6809604.1"/>
    </source>
</evidence>
<dbReference type="FunFam" id="3.90.79.10:FF:000001">
    <property type="entry name" value="RNA pyrophosphohydrolase"/>
    <property type="match status" value="1"/>
</dbReference>
<comment type="function">
    <text evidence="4">Accelerates the degradation of transcripts by removing pyrophosphate from the 5'-end of triphosphorylated RNA, leading to a more labile monophosphorylated state that can stimulate subsequent ribonuclease cleavage.</text>
</comment>
<dbReference type="PANTHER" id="PTHR23114">
    <property type="entry name" value="M7GPPPN-MRNA HYDROLASE"/>
    <property type="match status" value="1"/>
</dbReference>
<reference evidence="6" key="1">
    <citation type="submission" date="2020-01" db="EMBL/GenBank/DDBJ databases">
        <authorList>
            <person name="Meier V. D."/>
            <person name="Meier V D."/>
        </authorList>
    </citation>
    <scope>NUCLEOTIDE SEQUENCE</scope>
    <source>
        <strain evidence="6">HLG_WM_MAG_07</strain>
    </source>
</reference>